<gene>
    <name evidence="1" type="ORF">KUTeg_023116</name>
</gene>
<keyword evidence="2" id="KW-1185">Reference proteome</keyword>
<name>A0ABQ9E3S7_TEGGR</name>
<evidence type="ECO:0000313" key="1">
    <source>
        <dbReference type="EMBL" id="KAJ8299056.1"/>
    </source>
</evidence>
<organism evidence="1 2">
    <name type="scientific">Tegillarca granosa</name>
    <name type="common">Malaysian cockle</name>
    <name type="synonym">Anadara granosa</name>
    <dbReference type="NCBI Taxonomy" id="220873"/>
    <lineage>
        <taxon>Eukaryota</taxon>
        <taxon>Metazoa</taxon>
        <taxon>Spiralia</taxon>
        <taxon>Lophotrochozoa</taxon>
        <taxon>Mollusca</taxon>
        <taxon>Bivalvia</taxon>
        <taxon>Autobranchia</taxon>
        <taxon>Pteriomorphia</taxon>
        <taxon>Arcoida</taxon>
        <taxon>Arcoidea</taxon>
        <taxon>Arcidae</taxon>
        <taxon>Tegillarca</taxon>
    </lineage>
</organism>
<dbReference type="EMBL" id="JARBDR010000921">
    <property type="protein sequence ID" value="KAJ8299056.1"/>
    <property type="molecule type" value="Genomic_DNA"/>
</dbReference>
<reference evidence="1 2" key="1">
    <citation type="submission" date="2022-12" db="EMBL/GenBank/DDBJ databases">
        <title>Chromosome-level genome of Tegillarca granosa.</title>
        <authorList>
            <person name="Kim J."/>
        </authorList>
    </citation>
    <scope>NUCLEOTIDE SEQUENCE [LARGE SCALE GENOMIC DNA]</scope>
    <source>
        <strain evidence="1">Teg-2019</strain>
        <tissue evidence="1">Adductor muscle</tissue>
    </source>
</reference>
<accession>A0ABQ9E3S7</accession>
<proteinExistence type="predicted"/>
<comment type="caution">
    <text evidence="1">The sequence shown here is derived from an EMBL/GenBank/DDBJ whole genome shotgun (WGS) entry which is preliminary data.</text>
</comment>
<evidence type="ECO:0000313" key="2">
    <source>
        <dbReference type="Proteomes" id="UP001217089"/>
    </source>
</evidence>
<protein>
    <submittedName>
        <fullName evidence="1">Uncharacterized protein</fullName>
    </submittedName>
</protein>
<sequence>MGDKFFSLLLLFQDFNNIFGQSCILKLDILVLSYKEHDKELQLIIRSANSIDLDDLNYVMETADFDDVKLLLYIPVEVLAVQ</sequence>
<dbReference type="Proteomes" id="UP001217089">
    <property type="component" value="Unassembled WGS sequence"/>
</dbReference>